<dbReference type="Gene3D" id="3.30.1330.120">
    <property type="entry name" value="2-methylcitrate dehydratase PrpD"/>
    <property type="match status" value="1"/>
</dbReference>
<dbReference type="EMBL" id="UINC01028850">
    <property type="protein sequence ID" value="SVB10583.1"/>
    <property type="molecule type" value="Genomic_DNA"/>
</dbReference>
<proteinExistence type="inferred from homology"/>
<dbReference type="Pfam" id="PF19305">
    <property type="entry name" value="MmgE_PrpD_C"/>
    <property type="match status" value="1"/>
</dbReference>
<evidence type="ECO:0000256" key="1">
    <source>
        <dbReference type="ARBA" id="ARBA00006174"/>
    </source>
</evidence>
<accession>A0A382BBG9</accession>
<dbReference type="InterPro" id="IPR042183">
    <property type="entry name" value="MmgE/PrpD_sf_1"/>
</dbReference>
<dbReference type="SUPFAM" id="SSF103378">
    <property type="entry name" value="2-methylcitrate dehydratase PrpD"/>
    <property type="match status" value="1"/>
</dbReference>
<feature type="domain" description="MmgE/PrpD N-terminal" evidence="2">
    <location>
        <begin position="26"/>
        <end position="266"/>
    </location>
</feature>
<dbReference type="GO" id="GO:0016829">
    <property type="term" value="F:lyase activity"/>
    <property type="evidence" value="ECO:0007669"/>
    <property type="project" value="InterPro"/>
</dbReference>
<dbReference type="InterPro" id="IPR045337">
    <property type="entry name" value="MmgE_PrpD_C"/>
</dbReference>
<name>A0A382BBG9_9ZZZZ</name>
<reference evidence="4" key="1">
    <citation type="submission" date="2018-05" db="EMBL/GenBank/DDBJ databases">
        <authorList>
            <person name="Lanie J.A."/>
            <person name="Ng W.-L."/>
            <person name="Kazmierczak K.M."/>
            <person name="Andrzejewski T.M."/>
            <person name="Davidsen T.M."/>
            <person name="Wayne K.J."/>
            <person name="Tettelin H."/>
            <person name="Glass J.I."/>
            <person name="Rusch D."/>
            <person name="Podicherti R."/>
            <person name="Tsui H.-C.T."/>
            <person name="Winkler M.E."/>
        </authorList>
    </citation>
    <scope>NUCLEOTIDE SEQUENCE</scope>
</reference>
<sequence length="486" mass="51190">MMSGPAPDNAVSAKGVTRMTSETRVLATYVADLEFSDLPESVVTRTRLLVMDHVGIALRARHAADLNDAMATALQSLGLAGGSSIVIGDQQGYSSAAAAFYNGNLAHSLDFDDTHARGSIHPSAPIVPAAFAAAQMTGANGQRLIAGIVAGYEVQIRLSIALNPTEHYNQGFHPTATCGVFGAAAAAGNILGLSTDQMISAFGLCGSQAAGSMQFLADGAWNKPYHTGYAAMNGLVSAVMASKGFIGTAEPLEGSKGGFLRAYAPNPVPAEVVSELGERFETMNIAVKPYPSCRYGHAAIDALISLKAANDIDYRSVESVEVGLPKTGWSLIGDPEATKQNPKNYVDGQFSMAFVGAVAIREGRMGWDDYETHLKDKDTLALCRKIRTVVDDGVQAHYPANMSGVARVRTSGSSFEEMVVIAKGEPENFLTDSEMRDKFDTLVGPYLDAGTLEALAGSLLQLDRESGVDALLDSTRSSRPASLKAV</sequence>
<feature type="domain" description="MmgE/PrpD C-terminal" evidence="3">
    <location>
        <begin position="290"/>
        <end position="448"/>
    </location>
</feature>
<dbReference type="InterPro" id="IPR005656">
    <property type="entry name" value="MmgE_PrpD"/>
</dbReference>
<comment type="similarity">
    <text evidence="1">Belongs to the PrpD family.</text>
</comment>
<organism evidence="4">
    <name type="scientific">marine metagenome</name>
    <dbReference type="NCBI Taxonomy" id="408172"/>
    <lineage>
        <taxon>unclassified sequences</taxon>
        <taxon>metagenomes</taxon>
        <taxon>ecological metagenomes</taxon>
    </lineage>
</organism>
<evidence type="ECO:0000313" key="4">
    <source>
        <dbReference type="EMBL" id="SVB10583.1"/>
    </source>
</evidence>
<gene>
    <name evidence="4" type="ORF">METZ01_LOCUS163437</name>
</gene>
<protein>
    <recommendedName>
        <fullName evidence="5">MmgE/PrpD family protein</fullName>
    </recommendedName>
</protein>
<evidence type="ECO:0008006" key="5">
    <source>
        <dbReference type="Google" id="ProtNLM"/>
    </source>
</evidence>
<evidence type="ECO:0000259" key="3">
    <source>
        <dbReference type="Pfam" id="PF19305"/>
    </source>
</evidence>
<dbReference type="AlphaFoldDB" id="A0A382BBG9"/>
<evidence type="ECO:0000259" key="2">
    <source>
        <dbReference type="Pfam" id="PF03972"/>
    </source>
</evidence>
<dbReference type="Pfam" id="PF03972">
    <property type="entry name" value="MmgE_PrpD_N"/>
    <property type="match status" value="1"/>
</dbReference>
<dbReference type="InterPro" id="IPR036148">
    <property type="entry name" value="MmgE/PrpD_sf"/>
</dbReference>
<dbReference type="PANTHER" id="PTHR16943">
    <property type="entry name" value="2-METHYLCITRATE DEHYDRATASE-RELATED"/>
    <property type="match status" value="1"/>
</dbReference>
<dbReference type="InterPro" id="IPR042188">
    <property type="entry name" value="MmgE/PrpD_sf_2"/>
</dbReference>
<dbReference type="InterPro" id="IPR045336">
    <property type="entry name" value="MmgE_PrpD_N"/>
</dbReference>
<dbReference type="PANTHER" id="PTHR16943:SF8">
    <property type="entry name" value="2-METHYLCITRATE DEHYDRATASE"/>
    <property type="match status" value="1"/>
</dbReference>
<dbReference type="Gene3D" id="1.10.4100.10">
    <property type="entry name" value="2-methylcitrate dehydratase PrpD"/>
    <property type="match status" value="1"/>
</dbReference>